<accession>A0A662YTS5</accession>
<dbReference type="Proteomes" id="UP000289886">
    <property type="component" value="Unassembled WGS sequence"/>
</dbReference>
<name>A0A662YTS5_ACIRT</name>
<keyword evidence="2" id="KW-1185">Reference proteome</keyword>
<dbReference type="PANTHER" id="PTHR47326:SF1">
    <property type="entry name" value="HTH PSQ-TYPE DOMAIN-CONTAINING PROTEIN"/>
    <property type="match status" value="1"/>
</dbReference>
<organism evidence="1 2">
    <name type="scientific">Acipenser ruthenus</name>
    <name type="common">Sterlet sturgeon</name>
    <dbReference type="NCBI Taxonomy" id="7906"/>
    <lineage>
        <taxon>Eukaryota</taxon>
        <taxon>Metazoa</taxon>
        <taxon>Chordata</taxon>
        <taxon>Craniata</taxon>
        <taxon>Vertebrata</taxon>
        <taxon>Euteleostomi</taxon>
        <taxon>Actinopterygii</taxon>
        <taxon>Chondrostei</taxon>
        <taxon>Acipenseriformes</taxon>
        <taxon>Acipenseridae</taxon>
        <taxon>Acipenser</taxon>
    </lineage>
</organism>
<dbReference type="AlphaFoldDB" id="A0A662YTS5"/>
<sequence>MDEAHFTLSGSVNMRTCVIWSETNPHATFARPQHDVKVTVWCGFMANFDIGTLFFEEPSASGPETCTVIVARYNTMLTPHVIPMLQQRNVINTTVFMQDEAPLHIGNQGKLVLQEHFQDRIISRHFPCECPSRSPDLTPANFWLCGYLKSCMYRGNHGRIPDLNAIVREVASLPDEMHNAAIMSIVTQMQFILDHGGAHIGHYIRDHAWDIKKGEGW</sequence>
<evidence type="ECO:0008006" key="3">
    <source>
        <dbReference type="Google" id="ProtNLM"/>
    </source>
</evidence>
<dbReference type="GO" id="GO:0003676">
    <property type="term" value="F:nucleic acid binding"/>
    <property type="evidence" value="ECO:0007669"/>
    <property type="project" value="InterPro"/>
</dbReference>
<comment type="caution">
    <text evidence="1">The sequence shown here is derived from an EMBL/GenBank/DDBJ whole genome shotgun (WGS) entry which is preliminary data.</text>
</comment>
<dbReference type="Gene3D" id="3.30.420.10">
    <property type="entry name" value="Ribonuclease H-like superfamily/Ribonuclease H"/>
    <property type="match status" value="1"/>
</dbReference>
<protein>
    <recommendedName>
        <fullName evidence="3">Transposable element Tc3 transposase</fullName>
    </recommendedName>
</protein>
<dbReference type="EMBL" id="SCEB01000265">
    <property type="protein sequence ID" value="RXM99969.1"/>
    <property type="molecule type" value="Genomic_DNA"/>
</dbReference>
<dbReference type="InterPro" id="IPR036397">
    <property type="entry name" value="RNaseH_sf"/>
</dbReference>
<evidence type="ECO:0000313" key="1">
    <source>
        <dbReference type="EMBL" id="RXM99969.1"/>
    </source>
</evidence>
<proteinExistence type="predicted"/>
<dbReference type="PANTHER" id="PTHR47326">
    <property type="entry name" value="TRANSPOSABLE ELEMENT TC3 TRANSPOSASE-LIKE PROTEIN"/>
    <property type="match status" value="1"/>
</dbReference>
<evidence type="ECO:0000313" key="2">
    <source>
        <dbReference type="Proteomes" id="UP000289886"/>
    </source>
</evidence>
<gene>
    <name evidence="1" type="ORF">EOD39_10479</name>
</gene>
<reference evidence="1 2" key="1">
    <citation type="submission" date="2019-01" db="EMBL/GenBank/DDBJ databases">
        <title>Draft Genome and Complete Hox-Cluster Characterization of the Sterlet Sturgeon (Acipenser ruthenus).</title>
        <authorList>
            <person name="Wei Q."/>
        </authorList>
    </citation>
    <scope>NUCLEOTIDE SEQUENCE [LARGE SCALE GENOMIC DNA]</scope>
    <source>
        <strain evidence="1">WHYD16114868_AA</strain>
        <tissue evidence="1">Blood</tissue>
    </source>
</reference>